<organism evidence="1 2">
    <name type="scientific">Bacillus thuringiensis serovar mexicanensis</name>
    <dbReference type="NCBI Taxonomy" id="180868"/>
    <lineage>
        <taxon>Bacteria</taxon>
        <taxon>Bacillati</taxon>
        <taxon>Bacillota</taxon>
        <taxon>Bacilli</taxon>
        <taxon>Bacillales</taxon>
        <taxon>Bacillaceae</taxon>
        <taxon>Bacillus</taxon>
        <taxon>Bacillus cereus group</taxon>
    </lineage>
</organism>
<name>A0A242WBB5_BACTU</name>
<dbReference type="EMBL" id="NFCF01000062">
    <property type="protein sequence ID" value="OTW51108.1"/>
    <property type="molecule type" value="Genomic_DNA"/>
</dbReference>
<dbReference type="Proteomes" id="UP000195152">
    <property type="component" value="Unassembled WGS sequence"/>
</dbReference>
<gene>
    <name evidence="1" type="ORF">BK699_09145</name>
</gene>
<accession>A0A242WBB5</accession>
<comment type="caution">
    <text evidence="1">The sequence shown here is derived from an EMBL/GenBank/DDBJ whole genome shotgun (WGS) entry which is preliminary data.</text>
</comment>
<dbReference type="RefSeq" id="WP_000426380.1">
    <property type="nucleotide sequence ID" value="NZ_NFCF01000062.1"/>
</dbReference>
<reference evidence="1 2" key="1">
    <citation type="submission" date="2016-10" db="EMBL/GenBank/DDBJ databases">
        <title>Comparative genomics of Bacillus thuringiensis reveals a path to pathogens against multiple invertebrate hosts.</title>
        <authorList>
            <person name="Zheng J."/>
            <person name="Gao Q."/>
            <person name="Liu H."/>
            <person name="Peng D."/>
            <person name="Ruan L."/>
            <person name="Sun M."/>
        </authorList>
    </citation>
    <scope>NUCLEOTIDE SEQUENCE [LARGE SCALE GENOMIC DNA]</scope>
    <source>
        <strain evidence="1">BGSC 4AC1</strain>
    </source>
</reference>
<dbReference type="AlphaFoldDB" id="A0A242WBB5"/>
<proteinExistence type="predicted"/>
<sequence length="179" mass="20803">MENAKKIFIKLGQEGFSYIQQMIIKQQEENIFLTFQCKKNYTNSALSIDDKKNYEKGISFFSHASGGVIIWGVASSKNNNGVHIAKKIQPISNGKEFFNNLNDLFFKNSYTTNQDVKNIYIPFPKEANHGFVITYVPRKDYLLKLNDYYSKTRDNFVMMMGQILLNDMLENRKPLRDSL</sequence>
<protein>
    <recommendedName>
        <fullName evidence="3">Schlafen AlbA-2 domain-containing protein</fullName>
    </recommendedName>
</protein>
<evidence type="ECO:0000313" key="2">
    <source>
        <dbReference type="Proteomes" id="UP000195152"/>
    </source>
</evidence>
<evidence type="ECO:0000313" key="1">
    <source>
        <dbReference type="EMBL" id="OTW51108.1"/>
    </source>
</evidence>
<evidence type="ECO:0008006" key="3">
    <source>
        <dbReference type="Google" id="ProtNLM"/>
    </source>
</evidence>